<feature type="transmembrane region" description="Helical" evidence="2">
    <location>
        <begin position="54"/>
        <end position="71"/>
    </location>
</feature>
<gene>
    <name evidence="3" type="ORF">Cgig2_028422</name>
</gene>
<name>A0A9Q1JIR0_9CARY</name>
<evidence type="ECO:0000256" key="1">
    <source>
        <dbReference type="SAM" id="MobiDB-lite"/>
    </source>
</evidence>
<dbReference type="Proteomes" id="UP001153076">
    <property type="component" value="Unassembled WGS sequence"/>
</dbReference>
<keyword evidence="4" id="KW-1185">Reference proteome</keyword>
<reference evidence="3" key="1">
    <citation type="submission" date="2022-04" db="EMBL/GenBank/DDBJ databases">
        <title>Carnegiea gigantea Genome sequencing and assembly v2.</title>
        <authorList>
            <person name="Copetti D."/>
            <person name="Sanderson M.J."/>
            <person name="Burquez A."/>
            <person name="Wojciechowski M.F."/>
        </authorList>
    </citation>
    <scope>NUCLEOTIDE SEQUENCE</scope>
    <source>
        <strain evidence="3">SGP5-SGP5p</strain>
        <tissue evidence="3">Aerial part</tissue>
    </source>
</reference>
<evidence type="ECO:0000313" key="4">
    <source>
        <dbReference type="Proteomes" id="UP001153076"/>
    </source>
</evidence>
<accession>A0A9Q1JIR0</accession>
<comment type="caution">
    <text evidence="3">The sequence shown here is derived from an EMBL/GenBank/DDBJ whole genome shotgun (WGS) entry which is preliminary data.</text>
</comment>
<feature type="compositionally biased region" description="Basic residues" evidence="1">
    <location>
        <begin position="135"/>
        <end position="145"/>
    </location>
</feature>
<evidence type="ECO:0000256" key="2">
    <source>
        <dbReference type="SAM" id="Phobius"/>
    </source>
</evidence>
<keyword evidence="2" id="KW-0472">Membrane</keyword>
<organism evidence="3 4">
    <name type="scientific">Carnegiea gigantea</name>
    <dbReference type="NCBI Taxonomy" id="171969"/>
    <lineage>
        <taxon>Eukaryota</taxon>
        <taxon>Viridiplantae</taxon>
        <taxon>Streptophyta</taxon>
        <taxon>Embryophyta</taxon>
        <taxon>Tracheophyta</taxon>
        <taxon>Spermatophyta</taxon>
        <taxon>Magnoliopsida</taxon>
        <taxon>eudicotyledons</taxon>
        <taxon>Gunneridae</taxon>
        <taxon>Pentapetalae</taxon>
        <taxon>Caryophyllales</taxon>
        <taxon>Cactineae</taxon>
        <taxon>Cactaceae</taxon>
        <taxon>Cactoideae</taxon>
        <taxon>Echinocereeae</taxon>
        <taxon>Carnegiea</taxon>
    </lineage>
</organism>
<protein>
    <submittedName>
        <fullName evidence="3">Uncharacterized protein</fullName>
    </submittedName>
</protein>
<dbReference type="EMBL" id="JAKOGI010004602">
    <property type="protein sequence ID" value="KAJ8419690.1"/>
    <property type="molecule type" value="Genomic_DNA"/>
</dbReference>
<evidence type="ECO:0000313" key="3">
    <source>
        <dbReference type="EMBL" id="KAJ8419690.1"/>
    </source>
</evidence>
<sequence length="190" mass="21635">MKLFLPNRNSQISFPQAAIIYSLLTKNLCKVAKVGDCQVILDELGNAKGQRTKTFLAAFLLCCLCMFILSVRDTSCIRPGTLNAALFMASKMETSWVRARERETFGSTLGKEEEIKRKERELDAALGLRERRGRRRWARERKSKRAAGPTQREEERKRERKGKVRTPGPLPKPAAWSKRQIMEKGQAGPN</sequence>
<keyword evidence="2" id="KW-1133">Transmembrane helix</keyword>
<dbReference type="AlphaFoldDB" id="A0A9Q1JIR0"/>
<proteinExistence type="predicted"/>
<keyword evidence="2" id="KW-0812">Transmembrane</keyword>
<feature type="region of interest" description="Disordered" evidence="1">
    <location>
        <begin position="135"/>
        <end position="190"/>
    </location>
</feature>